<dbReference type="RefSeq" id="WP_013709192.1">
    <property type="nucleotide sequence ID" value="NC_015389.1"/>
</dbReference>
<organism evidence="4 5">
    <name type="scientific">Coriobacterium glomerans (strain ATCC 49209 / DSM 20642 / JCM 10262 / PW2)</name>
    <dbReference type="NCBI Taxonomy" id="700015"/>
    <lineage>
        <taxon>Bacteria</taxon>
        <taxon>Bacillati</taxon>
        <taxon>Actinomycetota</taxon>
        <taxon>Coriobacteriia</taxon>
        <taxon>Coriobacteriales</taxon>
        <taxon>Coriobacteriaceae</taxon>
        <taxon>Coriobacterium</taxon>
    </lineage>
</organism>
<evidence type="ECO:0000313" key="4">
    <source>
        <dbReference type="EMBL" id="AEB07450.1"/>
    </source>
</evidence>
<dbReference type="PANTHER" id="PTHR43877:SF2">
    <property type="entry name" value="AMINOALKYLPHOSPHONATE N-ACETYLTRANSFERASE-RELATED"/>
    <property type="match status" value="1"/>
</dbReference>
<dbReference type="eggNOG" id="COG1246">
    <property type="taxonomic scope" value="Bacteria"/>
</dbReference>
<gene>
    <name evidence="4" type="ordered locus">Corgl_1349</name>
</gene>
<dbReference type="AlphaFoldDB" id="F2N8R7"/>
<dbReference type="InterPro" id="IPR000182">
    <property type="entry name" value="GNAT_dom"/>
</dbReference>
<dbReference type="HOGENOM" id="CLU_013985_34_6_11"/>
<dbReference type="Gene3D" id="3.40.630.30">
    <property type="match status" value="1"/>
</dbReference>
<dbReference type="GO" id="GO:0016747">
    <property type="term" value="F:acyltransferase activity, transferring groups other than amino-acyl groups"/>
    <property type="evidence" value="ECO:0007669"/>
    <property type="project" value="InterPro"/>
</dbReference>
<dbReference type="STRING" id="700015.Corgl_1349"/>
<accession>F2N8R7</accession>
<evidence type="ECO:0000256" key="1">
    <source>
        <dbReference type="ARBA" id="ARBA00022679"/>
    </source>
</evidence>
<evidence type="ECO:0000259" key="3">
    <source>
        <dbReference type="PROSITE" id="PS51186"/>
    </source>
</evidence>
<dbReference type="Proteomes" id="UP000006851">
    <property type="component" value="Chromosome"/>
</dbReference>
<dbReference type="InterPro" id="IPR016181">
    <property type="entry name" value="Acyl_CoA_acyltransferase"/>
</dbReference>
<dbReference type="PROSITE" id="PS51186">
    <property type="entry name" value="GNAT"/>
    <property type="match status" value="1"/>
</dbReference>
<keyword evidence="1" id="KW-0808">Transferase</keyword>
<proteinExistence type="predicted"/>
<dbReference type="CDD" id="cd04301">
    <property type="entry name" value="NAT_SF"/>
    <property type="match status" value="1"/>
</dbReference>
<feature type="domain" description="N-acetyltransferase" evidence="3">
    <location>
        <begin position="1"/>
        <end position="143"/>
    </location>
</feature>
<evidence type="ECO:0000256" key="2">
    <source>
        <dbReference type="ARBA" id="ARBA00023315"/>
    </source>
</evidence>
<protein>
    <submittedName>
        <fullName evidence="4">GCN5-related N-acetyltransferase</fullName>
    </submittedName>
</protein>
<dbReference type="Pfam" id="PF00583">
    <property type="entry name" value="Acetyltransf_1"/>
    <property type="match status" value="1"/>
</dbReference>
<dbReference type="OrthoDB" id="9789603at2"/>
<sequence length="143" mass="16147">MIRDAQSSDLAAVFNLVSASSDFNLQQSMFARTYVDQLSQERHKLGVYEQDGEVIGFVGMLCTWQLHLGTRIGEIKELVVDKSHCNADVRDQLLAWAQQRACAAGCECIAVTSRLSHTASHEFYLNQGFTETHYRFEKNLKNS</sequence>
<keyword evidence="5" id="KW-1185">Reference proteome</keyword>
<dbReference type="PANTHER" id="PTHR43877">
    <property type="entry name" value="AMINOALKYLPHOSPHONATE N-ACETYLTRANSFERASE-RELATED-RELATED"/>
    <property type="match status" value="1"/>
</dbReference>
<dbReference type="EMBL" id="CP002628">
    <property type="protein sequence ID" value="AEB07450.1"/>
    <property type="molecule type" value="Genomic_DNA"/>
</dbReference>
<dbReference type="InterPro" id="IPR050832">
    <property type="entry name" value="Bact_Acetyltransf"/>
</dbReference>
<reference evidence="5" key="1">
    <citation type="journal article" date="2013" name="Stand. Genomic Sci.">
        <title>Complete genome sequence of Coriobacterium glomerans type strain (PW2(T)) from the midgut of Pyrrhocoris apterus L. (red soldier bug).</title>
        <authorList>
            <person name="Stackebrandt E."/>
            <person name="Zeytun A."/>
            <person name="Lapidus A."/>
            <person name="Nolan M."/>
            <person name="Lucas S."/>
            <person name="Hammon N."/>
            <person name="Deshpande S."/>
            <person name="Cheng J.F."/>
            <person name="Tapia R."/>
            <person name="Goodwin L.A."/>
            <person name="Pitluck S."/>
            <person name="Liolios K."/>
            <person name="Pagani I."/>
            <person name="Ivanova N."/>
            <person name="Mavromatis K."/>
            <person name="Mikhailova N."/>
            <person name="Huntemann M."/>
            <person name="Pati A."/>
            <person name="Chen A."/>
            <person name="Palaniappan K."/>
            <person name="Chang Y.J."/>
            <person name="Land M."/>
            <person name="Hauser L."/>
            <person name="Rohde M."/>
            <person name="Pukall R."/>
            <person name="Goker M."/>
            <person name="Detter J.C."/>
            <person name="Woyke T."/>
            <person name="Bristow J."/>
            <person name="Eisen J.A."/>
            <person name="Markowitz V."/>
            <person name="Hugenholtz P."/>
            <person name="Kyrpides N.C."/>
            <person name="Klenk H.P."/>
        </authorList>
    </citation>
    <scope>NUCLEOTIDE SEQUENCE</scope>
    <source>
        <strain evidence="5">ATCC 49209 / DSM 20642 / JCM 10262 / PW2</strain>
    </source>
</reference>
<dbReference type="KEGG" id="cgo:Corgl_1349"/>
<evidence type="ECO:0000313" key="5">
    <source>
        <dbReference type="Proteomes" id="UP000006851"/>
    </source>
</evidence>
<name>F2N8R7_CORGP</name>
<dbReference type="SUPFAM" id="SSF55729">
    <property type="entry name" value="Acyl-CoA N-acyltransferases (Nat)"/>
    <property type="match status" value="1"/>
</dbReference>
<keyword evidence="2" id="KW-0012">Acyltransferase</keyword>